<dbReference type="Gene3D" id="1.25.40.20">
    <property type="entry name" value="Ankyrin repeat-containing domain"/>
    <property type="match status" value="2"/>
</dbReference>
<dbReference type="PANTHER" id="PTHR24177:SF468">
    <property type="entry name" value="PGG DOMAIN-CONTAINING PROTEIN"/>
    <property type="match status" value="1"/>
</dbReference>
<reference evidence="3 4" key="1">
    <citation type="submission" date="2022-01" db="EMBL/GenBank/DDBJ databases">
        <authorList>
            <person name="Xiong W."/>
            <person name="Schranz E."/>
        </authorList>
    </citation>
    <scope>NUCLEOTIDE SEQUENCE [LARGE SCALE GENOMIC DNA]</scope>
</reference>
<dbReference type="Pfam" id="PF13962">
    <property type="entry name" value="PGG"/>
    <property type="match status" value="1"/>
</dbReference>
<feature type="domain" description="PGG" evidence="2">
    <location>
        <begin position="471"/>
        <end position="518"/>
    </location>
</feature>
<dbReference type="InterPro" id="IPR002110">
    <property type="entry name" value="Ankyrin_rpt"/>
</dbReference>
<feature type="compositionally biased region" description="Polar residues" evidence="1">
    <location>
        <begin position="34"/>
        <end position="51"/>
    </location>
</feature>
<dbReference type="AlphaFoldDB" id="A0AAU9N6G8"/>
<evidence type="ECO:0000256" key="1">
    <source>
        <dbReference type="SAM" id="MobiDB-lite"/>
    </source>
</evidence>
<dbReference type="Pfam" id="PF12796">
    <property type="entry name" value="Ank_2"/>
    <property type="match status" value="1"/>
</dbReference>
<dbReference type="Proteomes" id="UP001157418">
    <property type="component" value="Unassembled WGS sequence"/>
</dbReference>
<dbReference type="SMART" id="SM00248">
    <property type="entry name" value="ANK"/>
    <property type="match status" value="5"/>
</dbReference>
<evidence type="ECO:0000313" key="4">
    <source>
        <dbReference type="Proteomes" id="UP001157418"/>
    </source>
</evidence>
<organism evidence="3 4">
    <name type="scientific">Lactuca virosa</name>
    <dbReference type="NCBI Taxonomy" id="75947"/>
    <lineage>
        <taxon>Eukaryota</taxon>
        <taxon>Viridiplantae</taxon>
        <taxon>Streptophyta</taxon>
        <taxon>Embryophyta</taxon>
        <taxon>Tracheophyta</taxon>
        <taxon>Spermatophyta</taxon>
        <taxon>Magnoliopsida</taxon>
        <taxon>eudicotyledons</taxon>
        <taxon>Gunneridae</taxon>
        <taxon>Pentapetalae</taxon>
        <taxon>asterids</taxon>
        <taxon>campanulids</taxon>
        <taxon>Asterales</taxon>
        <taxon>Asteraceae</taxon>
        <taxon>Cichorioideae</taxon>
        <taxon>Cichorieae</taxon>
        <taxon>Lactucinae</taxon>
        <taxon>Lactuca</taxon>
    </lineage>
</organism>
<proteinExistence type="predicted"/>
<accession>A0AAU9N6G8</accession>
<dbReference type="EMBL" id="CAKMRJ010004061">
    <property type="protein sequence ID" value="CAH1434916.1"/>
    <property type="molecule type" value="Genomic_DNA"/>
</dbReference>
<sequence>MKAASPHLDSNERDVQEMNPESTPMGSIEDINPIRQQESVTKPSTSSYVPQSSFHQKLPCGDLLGNREQYIRICAPLYNAASIGDWEAAQVIFGKHKDLILVEYAITENYDTALHIAASAKNSKSVDKFVQNLVTMMTEKQLELTNKNDNTALCLAAAAGNVKIVMTLLDKNPALVDIPGSNGMMPLYMASLFGRSKMVNYLYDKSGQMSRYGWTDQNRSWVLQKCVEADHFDVAIKIVTCWPQLAKSGIVLGVLARKTDAFKRTKPHFIRRILYPILALIHVKIGSAEKPSDGMVLLRIIWAEVMKLSDREISSIMRGPTDLPTKKYSSRILFVAAEMGNIEFLIELLRQYPDLIWKVNDNGLTIFHIAVIHRHEDIYNLLHEIGSMKDMITPLKDNEGNTMLHLVGQCPKNNHNQNDSGVGLQMQRELLWFKEVEALLPPSYRERKNRNGQTPHELFIKEHRELLFENEKWMKDTANQCLVVGALIASIAFAAAFGVPGGYNQNTGQVTLGTNHYRPLDFHTSHLIYQASV</sequence>
<dbReference type="PANTHER" id="PTHR24177">
    <property type="entry name" value="CASKIN"/>
    <property type="match status" value="1"/>
</dbReference>
<keyword evidence="4" id="KW-1185">Reference proteome</keyword>
<dbReference type="InterPro" id="IPR026961">
    <property type="entry name" value="PGG_dom"/>
</dbReference>
<dbReference type="SUPFAM" id="SSF48403">
    <property type="entry name" value="Ankyrin repeat"/>
    <property type="match status" value="2"/>
</dbReference>
<gene>
    <name evidence="3" type="ORF">LVIROSA_LOCUS21396</name>
</gene>
<feature type="region of interest" description="Disordered" evidence="1">
    <location>
        <begin position="1"/>
        <end position="51"/>
    </location>
</feature>
<dbReference type="InterPro" id="IPR036770">
    <property type="entry name" value="Ankyrin_rpt-contain_sf"/>
</dbReference>
<protein>
    <recommendedName>
        <fullName evidence="2">PGG domain-containing protein</fullName>
    </recommendedName>
</protein>
<name>A0AAU9N6G8_9ASTR</name>
<evidence type="ECO:0000259" key="2">
    <source>
        <dbReference type="Pfam" id="PF13962"/>
    </source>
</evidence>
<comment type="caution">
    <text evidence="3">The sequence shown here is derived from an EMBL/GenBank/DDBJ whole genome shotgun (WGS) entry which is preliminary data.</text>
</comment>
<evidence type="ECO:0000313" key="3">
    <source>
        <dbReference type="EMBL" id="CAH1434916.1"/>
    </source>
</evidence>